<dbReference type="EMBL" id="JABVXQ010000014">
    <property type="protein sequence ID" value="KAF6079901.1"/>
    <property type="molecule type" value="Genomic_DNA"/>
</dbReference>
<evidence type="ECO:0000313" key="13">
    <source>
        <dbReference type="Proteomes" id="UP000664940"/>
    </source>
</evidence>
<sequence>MIPVAYASYSNAGSSSSEDKDQSLRTHSMATILFSSGLSYTLASFGWYHHFSDFGCKFFLYVRGVGRGVSIGTTCLLSIIQAITISPMNSSGSMVFILYRHKQRVQHIHRTHLFSPSAPEARATKTILLLIVSHHLRLQ</sequence>
<proteinExistence type="inferred from homology"/>
<keyword evidence="9 11" id="KW-0675">Receptor</keyword>
<feature type="transmembrane region" description="Helical" evidence="11">
    <location>
        <begin position="69"/>
        <end position="99"/>
    </location>
</feature>
<evidence type="ECO:0000313" key="12">
    <source>
        <dbReference type="EMBL" id="KAF6079901.1"/>
    </source>
</evidence>
<keyword evidence="10 11" id="KW-0807">Transducer</keyword>
<accession>A0A834DHD0</accession>
<keyword evidence="7 11" id="KW-0297">G-protein coupled receptor</keyword>
<evidence type="ECO:0000256" key="4">
    <source>
        <dbReference type="ARBA" id="ARBA00022507"/>
    </source>
</evidence>
<dbReference type="InterPro" id="IPR004072">
    <property type="entry name" value="Vmron_rcpt_1"/>
</dbReference>
<name>A0A834DHD0_9CHIR</name>
<evidence type="ECO:0000256" key="1">
    <source>
        <dbReference type="ARBA" id="ARBA00004651"/>
    </source>
</evidence>
<dbReference type="PANTHER" id="PTHR24062">
    <property type="entry name" value="VOMERONASAL TYPE-1 RECEPTOR"/>
    <property type="match status" value="1"/>
</dbReference>
<comment type="similarity">
    <text evidence="2 11">Belongs to the G-protein coupled receptor 1 family.</text>
</comment>
<comment type="caution">
    <text evidence="12">The sequence shown here is derived from an EMBL/GenBank/DDBJ whole genome shotgun (WGS) entry which is preliminary data.</text>
</comment>
<keyword evidence="8 11" id="KW-0472">Membrane</keyword>
<keyword evidence="3 11" id="KW-1003">Cell membrane</keyword>
<dbReference type="Proteomes" id="UP000664940">
    <property type="component" value="Unassembled WGS sequence"/>
</dbReference>
<feature type="transmembrane region" description="Helical" evidence="11">
    <location>
        <begin position="30"/>
        <end position="49"/>
    </location>
</feature>
<evidence type="ECO:0000256" key="8">
    <source>
        <dbReference type="ARBA" id="ARBA00023136"/>
    </source>
</evidence>
<comment type="subcellular location">
    <subcellularLocation>
        <location evidence="1 11">Cell membrane</location>
        <topology evidence="1 11">Multi-pass membrane protein</topology>
    </subcellularLocation>
</comment>
<evidence type="ECO:0000256" key="9">
    <source>
        <dbReference type="ARBA" id="ARBA00023170"/>
    </source>
</evidence>
<dbReference type="GO" id="GO:0019236">
    <property type="term" value="P:response to pheromone"/>
    <property type="evidence" value="ECO:0007669"/>
    <property type="project" value="UniProtKB-KW"/>
</dbReference>
<evidence type="ECO:0000256" key="6">
    <source>
        <dbReference type="ARBA" id="ARBA00022989"/>
    </source>
</evidence>
<keyword evidence="6 11" id="KW-1133">Transmembrane helix</keyword>
<evidence type="ECO:0000256" key="5">
    <source>
        <dbReference type="ARBA" id="ARBA00022692"/>
    </source>
</evidence>
<dbReference type="GO" id="GO:0016503">
    <property type="term" value="F:pheromone receptor activity"/>
    <property type="evidence" value="ECO:0007669"/>
    <property type="project" value="InterPro"/>
</dbReference>
<dbReference type="GO" id="GO:0005886">
    <property type="term" value="C:plasma membrane"/>
    <property type="evidence" value="ECO:0007669"/>
    <property type="project" value="UniProtKB-SubCell"/>
</dbReference>
<keyword evidence="5 11" id="KW-0812">Transmembrane</keyword>
<reference evidence="12 13" key="1">
    <citation type="journal article" date="2020" name="Nature">
        <title>Six reference-quality genomes reveal evolution of bat adaptations.</title>
        <authorList>
            <person name="Jebb D."/>
            <person name="Huang Z."/>
            <person name="Pippel M."/>
            <person name="Hughes G.M."/>
            <person name="Lavrichenko K."/>
            <person name="Devanna P."/>
            <person name="Winkler S."/>
            <person name="Jermiin L.S."/>
            <person name="Skirmuntt E.C."/>
            <person name="Katzourakis A."/>
            <person name="Burkitt-Gray L."/>
            <person name="Ray D.A."/>
            <person name="Sullivan K.A.M."/>
            <person name="Roscito J.G."/>
            <person name="Kirilenko B.M."/>
            <person name="Davalos L.M."/>
            <person name="Corthals A.P."/>
            <person name="Power M.L."/>
            <person name="Jones G."/>
            <person name="Ransome R.D."/>
            <person name="Dechmann D.K.N."/>
            <person name="Locatelli A.G."/>
            <person name="Puechmaille S.J."/>
            <person name="Fedrigo O."/>
            <person name="Jarvis E.D."/>
            <person name="Hiller M."/>
            <person name="Vernes S.C."/>
            <person name="Myers E.W."/>
            <person name="Teeling E.C."/>
        </authorList>
    </citation>
    <scope>NUCLEOTIDE SEQUENCE [LARGE SCALE GENOMIC DNA]</scope>
    <source>
        <strain evidence="12">Bat1K_MPI-CBG_1</strain>
    </source>
</reference>
<dbReference type="Pfam" id="PF03402">
    <property type="entry name" value="V1R"/>
    <property type="match status" value="1"/>
</dbReference>
<evidence type="ECO:0000256" key="11">
    <source>
        <dbReference type="RuleBase" id="RU364061"/>
    </source>
</evidence>
<gene>
    <name evidence="12" type="ORF">HJG60_020157</name>
</gene>
<evidence type="ECO:0000256" key="10">
    <source>
        <dbReference type="ARBA" id="ARBA00023224"/>
    </source>
</evidence>
<evidence type="ECO:0000256" key="3">
    <source>
        <dbReference type="ARBA" id="ARBA00022475"/>
    </source>
</evidence>
<organism evidence="12 13">
    <name type="scientific">Phyllostomus discolor</name>
    <name type="common">pale spear-nosed bat</name>
    <dbReference type="NCBI Taxonomy" id="89673"/>
    <lineage>
        <taxon>Eukaryota</taxon>
        <taxon>Metazoa</taxon>
        <taxon>Chordata</taxon>
        <taxon>Craniata</taxon>
        <taxon>Vertebrata</taxon>
        <taxon>Euteleostomi</taxon>
        <taxon>Mammalia</taxon>
        <taxon>Eutheria</taxon>
        <taxon>Laurasiatheria</taxon>
        <taxon>Chiroptera</taxon>
        <taxon>Yangochiroptera</taxon>
        <taxon>Phyllostomidae</taxon>
        <taxon>Phyllostominae</taxon>
        <taxon>Phyllostomus</taxon>
    </lineage>
</organism>
<evidence type="ECO:0000256" key="2">
    <source>
        <dbReference type="ARBA" id="ARBA00010663"/>
    </source>
</evidence>
<evidence type="ECO:0000256" key="7">
    <source>
        <dbReference type="ARBA" id="ARBA00023040"/>
    </source>
</evidence>
<dbReference type="AlphaFoldDB" id="A0A834DHD0"/>
<comment type="caution">
    <text evidence="11">Lacks conserved residue(s) required for the propagation of feature annotation.</text>
</comment>
<protein>
    <recommendedName>
        <fullName evidence="11">Vomeronasal type-1 receptor</fullName>
    </recommendedName>
</protein>
<keyword evidence="4 11" id="KW-0589">Pheromone response</keyword>